<dbReference type="EMBL" id="JAEKFT010000001">
    <property type="protein sequence ID" value="MBT0959697.1"/>
    <property type="molecule type" value="Genomic_DNA"/>
</dbReference>
<reference evidence="9" key="1">
    <citation type="journal article" date="2022" name="ISME J.">
        <title>Genetic and phylogenetic analysis of dissimilatory iodate-reducing bacteria identifies potential niches across the world's oceans.</title>
        <authorList>
            <person name="Reyes-Umana V."/>
            <person name="Henning Z."/>
            <person name="Lee K."/>
            <person name="Barnum T.P."/>
            <person name="Coates J.D."/>
        </authorList>
    </citation>
    <scope>NUCLEOTIDE SEQUENCE [LARGE SCALE GENOMIC DNA]</scope>
    <source>
        <strain evidence="9">IR12</strain>
    </source>
</reference>
<comment type="function">
    <text evidence="7">Provides the (R)-glutamate required for cell wall biosynthesis.</text>
</comment>
<accession>A0A944D720</accession>
<dbReference type="HAMAP" id="MF_00258">
    <property type="entry name" value="Glu_racemase"/>
    <property type="match status" value="1"/>
</dbReference>
<dbReference type="SUPFAM" id="SSF53681">
    <property type="entry name" value="Aspartate/glutamate racemase"/>
    <property type="match status" value="2"/>
</dbReference>
<evidence type="ECO:0000313" key="8">
    <source>
        <dbReference type="EMBL" id="MBT0959697.1"/>
    </source>
</evidence>
<keyword evidence="5 7" id="KW-0413">Isomerase</keyword>
<evidence type="ECO:0000256" key="2">
    <source>
        <dbReference type="ARBA" id="ARBA00013090"/>
    </source>
</evidence>
<dbReference type="GO" id="GO:0008881">
    <property type="term" value="F:glutamate racemase activity"/>
    <property type="evidence" value="ECO:0007669"/>
    <property type="project" value="UniProtKB-UniRule"/>
</dbReference>
<feature type="active site" description="Proton donor/acceptor" evidence="7">
    <location>
        <position position="76"/>
    </location>
</feature>
<proteinExistence type="inferred from homology"/>
<dbReference type="PROSITE" id="PS00924">
    <property type="entry name" value="ASP_GLU_RACEMASE_2"/>
    <property type="match status" value="1"/>
</dbReference>
<comment type="catalytic activity">
    <reaction evidence="1 7">
        <text>L-glutamate = D-glutamate</text>
        <dbReference type="Rhea" id="RHEA:12813"/>
        <dbReference type="ChEBI" id="CHEBI:29985"/>
        <dbReference type="ChEBI" id="CHEBI:29986"/>
        <dbReference type="EC" id="5.1.1.3"/>
    </reaction>
</comment>
<feature type="binding site" evidence="7">
    <location>
        <begin position="189"/>
        <end position="190"/>
    </location>
    <ligand>
        <name>substrate</name>
    </ligand>
</feature>
<dbReference type="FunFam" id="3.40.50.1860:FF:000001">
    <property type="entry name" value="Glutamate racemase"/>
    <property type="match status" value="1"/>
</dbReference>
<dbReference type="AlphaFoldDB" id="A0A944D720"/>
<dbReference type="NCBIfam" id="TIGR00067">
    <property type="entry name" value="glut_race"/>
    <property type="match status" value="1"/>
</dbReference>
<feature type="binding site" evidence="7">
    <location>
        <begin position="77"/>
        <end position="78"/>
    </location>
    <ligand>
        <name>substrate</name>
    </ligand>
</feature>
<dbReference type="Proteomes" id="UP000694660">
    <property type="component" value="Unassembled WGS sequence"/>
</dbReference>
<evidence type="ECO:0000256" key="6">
    <source>
        <dbReference type="ARBA" id="ARBA00023316"/>
    </source>
</evidence>
<dbReference type="PANTHER" id="PTHR21198">
    <property type="entry name" value="GLUTAMATE RACEMASE"/>
    <property type="match status" value="1"/>
</dbReference>
<dbReference type="GO" id="GO:0008360">
    <property type="term" value="P:regulation of cell shape"/>
    <property type="evidence" value="ECO:0007669"/>
    <property type="project" value="UniProtKB-KW"/>
</dbReference>
<name>A0A944D720_DENI1</name>
<protein>
    <recommendedName>
        <fullName evidence="2 7">Glutamate racemase</fullName>
        <ecNumber evidence="2 7">5.1.1.3</ecNumber>
    </recommendedName>
</protein>
<evidence type="ECO:0000256" key="4">
    <source>
        <dbReference type="ARBA" id="ARBA00022984"/>
    </source>
</evidence>
<dbReference type="InterPro" id="IPR015942">
    <property type="entry name" value="Asp/Glu/hydantoin_racemase"/>
</dbReference>
<evidence type="ECO:0000256" key="5">
    <source>
        <dbReference type="ARBA" id="ARBA00023235"/>
    </source>
</evidence>
<feature type="active site" description="Proton donor/acceptor" evidence="7">
    <location>
        <position position="188"/>
    </location>
</feature>
<dbReference type="GO" id="GO:0009252">
    <property type="term" value="P:peptidoglycan biosynthetic process"/>
    <property type="evidence" value="ECO:0007669"/>
    <property type="project" value="UniProtKB-UniRule"/>
</dbReference>
<keyword evidence="6 7" id="KW-0961">Cell wall biogenesis/degradation</keyword>
<sequence>MPADRSLPIGVFDSGVGGLTVVRALMERLPLENIVYFGDTARVPYGIKSVATIAHYTEQITDFLMARGVKMLIVACNTMAAVAGDVVRRQAGEVPVLDVIDAGAQAAVAGSRGRAIGVIGTPTTINSNAYARRMHALDAGVRVYSQACPLFVPLVEEGWLDHPVTRLTALEYLKPVLAEQVDSLVLGCTHYPLLKPLLMDVVGRDVRLVDSAITVAEQAAQTLARLDLANPGAQHSATQFCVTDVPLRFQTIGERFLGRSLGQIERVDW</sequence>
<dbReference type="Pfam" id="PF01177">
    <property type="entry name" value="Asp_Glu_race"/>
    <property type="match status" value="1"/>
</dbReference>
<evidence type="ECO:0000313" key="9">
    <source>
        <dbReference type="Proteomes" id="UP000694660"/>
    </source>
</evidence>
<evidence type="ECO:0000256" key="1">
    <source>
        <dbReference type="ARBA" id="ARBA00001602"/>
    </source>
</evidence>
<dbReference type="RefSeq" id="WP_214359454.1">
    <property type="nucleotide sequence ID" value="NZ_JAEKFT010000001.1"/>
</dbReference>
<organism evidence="8 9">
    <name type="scientific">Denitromonas iodatirespirans</name>
    <dbReference type="NCBI Taxonomy" id="2795389"/>
    <lineage>
        <taxon>Bacteria</taxon>
        <taxon>Pseudomonadati</taxon>
        <taxon>Pseudomonadota</taxon>
        <taxon>Betaproteobacteria</taxon>
        <taxon>Rhodocyclales</taxon>
        <taxon>Zoogloeaceae</taxon>
        <taxon>Denitromonas</taxon>
    </lineage>
</organism>
<dbReference type="InterPro" id="IPR001920">
    <property type="entry name" value="Asp/Glu_race"/>
</dbReference>
<dbReference type="GO" id="GO:0071555">
    <property type="term" value="P:cell wall organization"/>
    <property type="evidence" value="ECO:0007669"/>
    <property type="project" value="UniProtKB-KW"/>
</dbReference>
<dbReference type="InterPro" id="IPR004391">
    <property type="entry name" value="Glu_race"/>
</dbReference>
<feature type="binding site" evidence="7">
    <location>
        <begin position="45"/>
        <end position="46"/>
    </location>
    <ligand>
        <name>substrate</name>
    </ligand>
</feature>
<keyword evidence="3 7" id="KW-0133">Cell shape</keyword>
<keyword evidence="9" id="KW-1185">Reference proteome</keyword>
<comment type="caution">
    <text evidence="8">The sequence shown here is derived from an EMBL/GenBank/DDBJ whole genome shotgun (WGS) entry which is preliminary data.</text>
</comment>
<comment type="pathway">
    <text evidence="7">Cell wall biogenesis; peptidoglycan biosynthesis.</text>
</comment>
<dbReference type="PANTHER" id="PTHR21198:SF2">
    <property type="entry name" value="GLUTAMATE RACEMASE"/>
    <property type="match status" value="1"/>
</dbReference>
<dbReference type="Gene3D" id="3.40.50.1860">
    <property type="match status" value="2"/>
</dbReference>
<feature type="binding site" evidence="7">
    <location>
        <begin position="13"/>
        <end position="14"/>
    </location>
    <ligand>
        <name>substrate</name>
    </ligand>
</feature>
<comment type="similarity">
    <text evidence="7">Belongs to the aspartate/glutamate racemases family.</text>
</comment>
<evidence type="ECO:0000256" key="3">
    <source>
        <dbReference type="ARBA" id="ARBA00022960"/>
    </source>
</evidence>
<evidence type="ECO:0000256" key="7">
    <source>
        <dbReference type="HAMAP-Rule" id="MF_00258"/>
    </source>
</evidence>
<keyword evidence="4 7" id="KW-0573">Peptidoglycan synthesis</keyword>
<gene>
    <name evidence="7" type="primary">murI</name>
    <name evidence="8" type="ORF">I8J34_00815</name>
</gene>
<dbReference type="EC" id="5.1.1.3" evidence="2 7"/>
<dbReference type="InterPro" id="IPR033134">
    <property type="entry name" value="Asp/Glu_racemase_AS_2"/>
</dbReference>